<proteinExistence type="predicted"/>
<protein>
    <submittedName>
        <fullName evidence="1">Uncharacterized protein</fullName>
    </submittedName>
</protein>
<reference evidence="1 2" key="1">
    <citation type="submission" date="2018-09" db="EMBL/GenBank/DDBJ databases">
        <title>Paenibacillus aracenensis nov. sp. isolated from a cave in southern Spain.</title>
        <authorList>
            <person name="Jurado V."/>
            <person name="Gutierrez-Patricio S."/>
            <person name="Gonzalez-Pimentel J.L."/>
            <person name="Miller A.Z."/>
            <person name="Laiz L."/>
            <person name="Saiz-Jimenez C."/>
        </authorList>
    </citation>
    <scope>NUCLEOTIDE SEQUENCE [LARGE SCALE GENOMIC DNA]</scope>
    <source>
        <strain evidence="1 2">JCM 19203</strain>
    </source>
</reference>
<evidence type="ECO:0000313" key="2">
    <source>
        <dbReference type="Proteomes" id="UP000267798"/>
    </source>
</evidence>
<dbReference type="PROSITE" id="PS51257">
    <property type="entry name" value="PROKAR_LIPOPROTEIN"/>
    <property type="match status" value="1"/>
</dbReference>
<gene>
    <name evidence="1" type="ORF">D3P09_00330</name>
</gene>
<dbReference type="EMBL" id="QXQB01000001">
    <property type="protein sequence ID" value="RJX40507.1"/>
    <property type="molecule type" value="Genomic_DNA"/>
</dbReference>
<dbReference type="AlphaFoldDB" id="A0A3A6PH88"/>
<dbReference type="RefSeq" id="WP_120106056.1">
    <property type="nucleotide sequence ID" value="NZ_QXQB01000001.1"/>
</dbReference>
<keyword evidence="2" id="KW-1185">Reference proteome</keyword>
<organism evidence="1 2">
    <name type="scientific">Paenibacillus pinisoli</name>
    <dbReference type="NCBI Taxonomy" id="1276110"/>
    <lineage>
        <taxon>Bacteria</taxon>
        <taxon>Bacillati</taxon>
        <taxon>Bacillota</taxon>
        <taxon>Bacilli</taxon>
        <taxon>Bacillales</taxon>
        <taxon>Paenibacillaceae</taxon>
        <taxon>Paenibacillus</taxon>
    </lineage>
</organism>
<name>A0A3A6PH88_9BACL</name>
<evidence type="ECO:0000313" key="1">
    <source>
        <dbReference type="EMBL" id="RJX40507.1"/>
    </source>
</evidence>
<sequence>MRLPAVRGMGFLVLGTALMLMTSCGSTEVIRHYEVFMSDSMERNEEGDFETAGYSKANAITTTESRKSLLRTDVKMIEDFYDLEGNYIKTEISHTRSHMSEISITDGGFRLKKELQEPATIFIPEDVSGSYSKKDMTDDEEEILKEHVMTYMKLLD</sequence>
<comment type="caution">
    <text evidence="1">The sequence shown here is derived from an EMBL/GenBank/DDBJ whole genome shotgun (WGS) entry which is preliminary data.</text>
</comment>
<dbReference type="OrthoDB" id="2876929at2"/>
<dbReference type="Proteomes" id="UP000267798">
    <property type="component" value="Unassembled WGS sequence"/>
</dbReference>
<accession>A0A3A6PH88</accession>